<evidence type="ECO:0000256" key="16">
    <source>
        <dbReference type="ARBA" id="ARBA00053950"/>
    </source>
</evidence>
<evidence type="ECO:0000256" key="13">
    <source>
        <dbReference type="ARBA" id="ARBA00023273"/>
    </source>
</evidence>
<evidence type="ECO:0000256" key="10">
    <source>
        <dbReference type="ARBA" id="ARBA00023018"/>
    </source>
</evidence>
<keyword evidence="8" id="KW-0967">Endosome</keyword>
<keyword evidence="7 22" id="KW-0732">Signal</keyword>
<accession>A0A3M7RBH7</accession>
<evidence type="ECO:0000256" key="20">
    <source>
        <dbReference type="PROSITE-ProRule" id="PRU00740"/>
    </source>
</evidence>
<dbReference type="GO" id="GO:0072594">
    <property type="term" value="P:establishment of protein localization to organelle"/>
    <property type="evidence" value="ECO:0007669"/>
    <property type="project" value="TreeGrafter"/>
</dbReference>
<dbReference type="EMBL" id="REGN01003814">
    <property type="protein sequence ID" value="RNA20608.1"/>
    <property type="molecule type" value="Genomic_DNA"/>
</dbReference>
<evidence type="ECO:0000256" key="14">
    <source>
        <dbReference type="ARBA" id="ARBA00023329"/>
    </source>
</evidence>
<evidence type="ECO:0000256" key="2">
    <source>
        <dbReference type="ARBA" id="ARBA00004158"/>
    </source>
</evidence>
<evidence type="ECO:0000259" key="23">
    <source>
        <dbReference type="Pfam" id="PF01299"/>
    </source>
</evidence>
<dbReference type="PRINTS" id="PR00336">
    <property type="entry name" value="LYSASSOCTDMP"/>
</dbReference>
<comment type="subcellular location">
    <subcellularLocation>
        <location evidence="4">Cell projection</location>
        <location evidence="4">Dendrite</location>
    </subcellularLocation>
    <subcellularLocation>
        <location evidence="17">Cell projection</location>
        <location evidence="17">Growth cone membrane</location>
        <topology evidence="17">Single-pass type I membrane protein</topology>
    </subcellularLocation>
    <subcellularLocation>
        <location evidence="15">Cytoplasmic vesicle</location>
        <location evidence="15">Secretory vesicle</location>
        <location evidence="15">Synaptic vesicle membrane</location>
        <topology evidence="15">Single-pass type I membrane protein</topology>
    </subcellularLocation>
    <subcellularLocation>
        <location evidence="2">Early endosome membrane</location>
        <topology evidence="2">Single-pass type I membrane protein</topology>
    </subcellularLocation>
    <subcellularLocation>
        <location evidence="1">Endoplasmic reticulum-Golgi intermediate compartment membrane</location>
        <topology evidence="1">Single-pass type I membrane protein</topology>
    </subcellularLocation>
    <subcellularLocation>
        <location evidence="20">Membrane</location>
        <topology evidence="20">Single-pass type I membrane protein</topology>
    </subcellularLocation>
    <subcellularLocation>
        <location evidence="3">Recycling endosome</location>
    </subcellularLocation>
</comment>
<keyword evidence="6 20" id="KW-0812">Transmembrane</keyword>
<feature type="transmembrane region" description="Helical" evidence="21">
    <location>
        <begin position="219"/>
        <end position="241"/>
    </location>
</feature>
<evidence type="ECO:0000313" key="25">
    <source>
        <dbReference type="Proteomes" id="UP000276133"/>
    </source>
</evidence>
<keyword evidence="12" id="KW-0325">Glycoprotein</keyword>
<evidence type="ECO:0000256" key="6">
    <source>
        <dbReference type="ARBA" id="ARBA00022692"/>
    </source>
</evidence>
<feature type="domain" description="Lysosome-associated membrane glycoprotein 2-like luminal" evidence="23">
    <location>
        <begin position="49"/>
        <end position="192"/>
    </location>
</feature>
<dbReference type="GO" id="GO:0005765">
    <property type="term" value="C:lysosomal membrane"/>
    <property type="evidence" value="ECO:0007669"/>
    <property type="project" value="TreeGrafter"/>
</dbReference>
<evidence type="ECO:0000256" key="19">
    <source>
        <dbReference type="ARBA" id="ARBA00076257"/>
    </source>
</evidence>
<comment type="caution">
    <text evidence="24">The sequence shown here is derived from an EMBL/GenBank/DDBJ whole genome shotgun (WGS) entry which is preliminary data.</text>
</comment>
<comment type="similarity">
    <text evidence="5 20">Belongs to the LAMP family.</text>
</comment>
<evidence type="ECO:0000313" key="24">
    <source>
        <dbReference type="EMBL" id="RNA20608.1"/>
    </source>
</evidence>
<dbReference type="InterPro" id="IPR048528">
    <property type="entry name" value="Lamp2-like_luminal"/>
</dbReference>
<evidence type="ECO:0000256" key="8">
    <source>
        <dbReference type="ARBA" id="ARBA00022753"/>
    </source>
</evidence>
<dbReference type="PROSITE" id="PS51407">
    <property type="entry name" value="LAMP_3"/>
    <property type="match status" value="1"/>
</dbReference>
<keyword evidence="11 20" id="KW-0472">Membrane</keyword>
<dbReference type="Gene3D" id="2.40.160.110">
    <property type="match status" value="1"/>
</dbReference>
<evidence type="ECO:0000256" key="21">
    <source>
        <dbReference type="SAM" id="Phobius"/>
    </source>
</evidence>
<dbReference type="Pfam" id="PF01299">
    <property type="entry name" value="Lamp2-like_luminal"/>
    <property type="match status" value="1"/>
</dbReference>
<evidence type="ECO:0000256" key="18">
    <source>
        <dbReference type="ARBA" id="ARBA00074379"/>
    </source>
</evidence>
<proteinExistence type="inferred from homology"/>
<reference evidence="24 25" key="1">
    <citation type="journal article" date="2018" name="Sci. Rep.">
        <title>Genomic signatures of local adaptation to the degree of environmental predictability in rotifers.</title>
        <authorList>
            <person name="Franch-Gras L."/>
            <person name="Hahn C."/>
            <person name="Garcia-Roger E.M."/>
            <person name="Carmona M.J."/>
            <person name="Serra M."/>
            <person name="Gomez A."/>
        </authorList>
    </citation>
    <scope>NUCLEOTIDE SEQUENCE [LARGE SCALE GENOMIC DNA]</scope>
    <source>
        <strain evidence="24">HYR1</strain>
    </source>
</reference>
<organism evidence="24 25">
    <name type="scientific">Brachionus plicatilis</name>
    <name type="common">Marine rotifer</name>
    <name type="synonym">Brachionus muelleri</name>
    <dbReference type="NCBI Taxonomy" id="10195"/>
    <lineage>
        <taxon>Eukaryota</taxon>
        <taxon>Metazoa</taxon>
        <taxon>Spiralia</taxon>
        <taxon>Gnathifera</taxon>
        <taxon>Rotifera</taxon>
        <taxon>Eurotatoria</taxon>
        <taxon>Monogononta</taxon>
        <taxon>Pseudotrocha</taxon>
        <taxon>Ploima</taxon>
        <taxon>Brachionidae</taxon>
        <taxon>Brachionus</taxon>
    </lineage>
</organism>
<evidence type="ECO:0000256" key="17">
    <source>
        <dbReference type="ARBA" id="ARBA00060492"/>
    </source>
</evidence>
<evidence type="ECO:0000256" key="3">
    <source>
        <dbReference type="ARBA" id="ARBA00004172"/>
    </source>
</evidence>
<keyword evidence="14" id="KW-0968">Cytoplasmic vesicle</keyword>
<feature type="signal peptide" evidence="22">
    <location>
        <begin position="1"/>
        <end position="23"/>
    </location>
</feature>
<evidence type="ECO:0000256" key="1">
    <source>
        <dbReference type="ARBA" id="ARBA00004151"/>
    </source>
</evidence>
<dbReference type="PANTHER" id="PTHR11506">
    <property type="entry name" value="LYSOSOME-ASSOCIATED MEMBRANE GLYCOPROTEIN"/>
    <property type="match status" value="1"/>
</dbReference>
<evidence type="ECO:0000256" key="12">
    <source>
        <dbReference type="ARBA" id="ARBA00023180"/>
    </source>
</evidence>
<evidence type="ECO:0000256" key="5">
    <source>
        <dbReference type="ARBA" id="ARBA00009644"/>
    </source>
</evidence>
<name>A0A3M7RBH7_BRAPC</name>
<evidence type="ECO:0000256" key="7">
    <source>
        <dbReference type="ARBA" id="ARBA00022729"/>
    </source>
</evidence>
<evidence type="ECO:0000256" key="4">
    <source>
        <dbReference type="ARBA" id="ARBA00004279"/>
    </source>
</evidence>
<gene>
    <name evidence="24" type="ORF">BpHYR1_024519</name>
</gene>
<evidence type="ECO:0000256" key="15">
    <source>
        <dbReference type="ARBA" id="ARBA00029428"/>
    </source>
</evidence>
<keyword evidence="25" id="KW-1185">Reference proteome</keyword>
<evidence type="ECO:0000256" key="22">
    <source>
        <dbReference type="SAM" id="SignalP"/>
    </source>
</evidence>
<dbReference type="Proteomes" id="UP000276133">
    <property type="component" value="Unassembled WGS sequence"/>
</dbReference>
<feature type="chain" id="PRO_5018239621" description="Lysosome-associated membrane glycoprotein 5" evidence="22">
    <location>
        <begin position="24"/>
        <end position="253"/>
    </location>
</feature>
<dbReference type="GO" id="GO:0031902">
    <property type="term" value="C:late endosome membrane"/>
    <property type="evidence" value="ECO:0007669"/>
    <property type="project" value="TreeGrafter"/>
</dbReference>
<comment type="function">
    <text evidence="16">Plays a role in short-term synaptic plasticity in a subset of GABAergic neurons in the brain.</text>
</comment>
<dbReference type="PANTHER" id="PTHR11506:SF35">
    <property type="entry name" value="LYSOSOME-ASSOCIATED MEMBRANE GLYCOPROTEIN 5"/>
    <property type="match status" value="1"/>
</dbReference>
<keyword evidence="9 21" id="KW-1133">Transmembrane helix</keyword>
<dbReference type="GO" id="GO:0005886">
    <property type="term" value="C:plasma membrane"/>
    <property type="evidence" value="ECO:0007669"/>
    <property type="project" value="UniProtKB-SubCell"/>
</dbReference>
<dbReference type="STRING" id="10195.A0A3M7RBH7"/>
<evidence type="ECO:0000256" key="11">
    <source>
        <dbReference type="ARBA" id="ARBA00023136"/>
    </source>
</evidence>
<evidence type="ECO:0000256" key="9">
    <source>
        <dbReference type="ARBA" id="ARBA00022989"/>
    </source>
</evidence>
<comment type="caution">
    <text evidence="20">Lacks conserved residue(s) required for the propagation of feature annotation.</text>
</comment>
<protein>
    <recommendedName>
        <fullName evidence="18">Lysosome-associated membrane glycoprotein 5</fullName>
    </recommendedName>
    <alternativeName>
        <fullName evidence="19">Lysosome-associated membrane protein 5</fullName>
    </alternativeName>
</protein>
<dbReference type="AlphaFoldDB" id="A0A3M7RBH7"/>
<keyword evidence="13" id="KW-0966">Cell projection</keyword>
<dbReference type="InterPro" id="IPR002000">
    <property type="entry name" value="Lysosome-assoc_membr_glycop"/>
</dbReference>
<sequence>MLKTEFYTGTFILLSVIISLISADAVFEEKKNDTSVKTVDNDTFVFYVNYTGSDKPCIIARFSAAFQITYLAQNGSSTTHSSVVNMTKPDKYSGSCMEQNNTLKITFRDQWILEMTYSNHKSEYALTRAKLTYKIDSDLFPNATNLGLNDAENTELSEFNVIVGKSYKCYSLSKIDLNQNVTIDFRNYQAQALIKADTKTEGFDTAVECVADIVGSNKLVPIIIGIVLIVLVALVLVAYVIGRRRYRPTYQQV</sequence>
<keyword evidence="10" id="KW-0770">Synapse</keyword>